<organism evidence="2">
    <name type="scientific">Cronobacter phage CS01</name>
    <dbReference type="NCBI Taxonomy" id="2496544"/>
    <lineage>
        <taxon>Viruses</taxon>
        <taxon>Duplodnaviria</taxon>
        <taxon>Heunggongvirae</taxon>
        <taxon>Uroviricota</taxon>
        <taxon>Caudoviricetes</taxon>
        <taxon>Drexlerviridae</taxon>
        <taxon>Kyungwonvirus</taxon>
        <taxon>Kyungwonvirus CS01</taxon>
    </lineage>
</organism>
<evidence type="ECO:0000313" key="3">
    <source>
        <dbReference type="Proteomes" id="UP000279491"/>
    </source>
</evidence>
<dbReference type="Pfam" id="PF25109">
    <property type="entry name" value="HAD_PNKP"/>
    <property type="match status" value="1"/>
</dbReference>
<dbReference type="Proteomes" id="UP000279491">
    <property type="component" value="Segment"/>
</dbReference>
<keyword evidence="2" id="KW-0808">Transferase</keyword>
<dbReference type="GO" id="GO:0016301">
    <property type="term" value="F:kinase activity"/>
    <property type="evidence" value="ECO:0007669"/>
    <property type="project" value="UniProtKB-KW"/>
</dbReference>
<keyword evidence="2" id="KW-0418">Kinase</keyword>
<gene>
    <name evidence="2" type="ORF">CS01_043</name>
</gene>
<dbReference type="EMBL" id="MH845412">
    <property type="protein sequence ID" value="AYJ73331.1"/>
    <property type="molecule type" value="Genomic_DNA"/>
</dbReference>
<feature type="domain" description="Polynucleotide kinase PNKP phosphatase" evidence="1">
    <location>
        <begin position="3"/>
        <end position="143"/>
    </location>
</feature>
<dbReference type="InterPro" id="IPR056782">
    <property type="entry name" value="HAD_PNKP"/>
</dbReference>
<reference evidence="2" key="1">
    <citation type="submission" date="2018-09" db="EMBL/GenBank/DDBJ databases">
        <title>Genome Analysis and Characterisation of Bacteriophage CS01 Active against Cronobacter sakazakii.</title>
        <authorList>
            <person name="Kim G.-H."/>
            <person name="Kim J."/>
            <person name="Yoon S.-S."/>
        </authorList>
    </citation>
    <scope>NUCLEOTIDE SEQUENCE [LARGE SCALE GENOMIC DNA]</scope>
</reference>
<keyword evidence="3" id="KW-1185">Reference proteome</keyword>
<protein>
    <submittedName>
        <fullName evidence="2">Polynucleotide kinase</fullName>
    </submittedName>
</protein>
<sequence length="161" mass="18475">MKNVVIFDLDGTLACGKHRLHLLPTKDLHLTESWTEFNLACADDALIEANAALAEALWYQDYEVIILTGRSDIARDLTVAWLDKHGIYHDRLIMRRHDDNRKDTIIKEEELRRIGLDRILLCVDDRLDVARHLRSLGLTVLVCTEYTDTDRVDLGSHGVDK</sequence>
<evidence type="ECO:0000313" key="2">
    <source>
        <dbReference type="EMBL" id="AYJ73331.1"/>
    </source>
</evidence>
<name>A0A3B8DJD6_9CAUD</name>
<dbReference type="InterPro" id="IPR023214">
    <property type="entry name" value="HAD_sf"/>
</dbReference>
<dbReference type="SUPFAM" id="SSF56784">
    <property type="entry name" value="HAD-like"/>
    <property type="match status" value="1"/>
</dbReference>
<dbReference type="InterPro" id="IPR036412">
    <property type="entry name" value="HAD-like_sf"/>
</dbReference>
<proteinExistence type="predicted"/>
<accession>A0A3B8DJD6</accession>
<evidence type="ECO:0000259" key="1">
    <source>
        <dbReference type="Pfam" id="PF25109"/>
    </source>
</evidence>
<dbReference type="Gene3D" id="3.40.50.1000">
    <property type="entry name" value="HAD superfamily/HAD-like"/>
    <property type="match status" value="1"/>
</dbReference>